<dbReference type="AlphaFoldDB" id="E4PSU7"/>
<proteinExistence type="predicted"/>
<dbReference type="HOGENOM" id="CLU_1433075_0_0_14"/>
<evidence type="ECO:0000313" key="2">
    <source>
        <dbReference type="EMBL" id="ADR24479.1"/>
    </source>
</evidence>
<keyword evidence="1" id="KW-0175">Coiled coil</keyword>
<reference evidence="3" key="1">
    <citation type="submission" date="2010-07" db="EMBL/GenBank/DDBJ databases">
        <title>Genome sequence of Mycoplasma leachii PG50 MU clone A8.</title>
        <authorList>
            <person name="Wise K."/>
            <person name="Calcutt M.J."/>
            <person name="Foecking M.F."/>
            <person name="Madupu R."/>
            <person name="DeBoy R.T."/>
            <person name="Roske K."/>
            <person name="Martin T.R."/>
            <person name="Hvinden M.L."/>
            <person name="Durkin A.S."/>
            <person name="Glass J."/>
            <person name="Methe B.A."/>
        </authorList>
    </citation>
    <scope>NUCLEOTIDE SEQUENCE [LARGE SCALE GENOMIC DNA]</scope>
    <source>
        <strain evidence="3">DSM 21131 / NCTC 10133 / N29 / PG50</strain>
    </source>
</reference>
<organism evidence="2 3">
    <name type="scientific">Mycoplasma leachii (strain DSM 21131 / NCTC 10133 / N29 / PG50)</name>
    <dbReference type="NCBI Taxonomy" id="880447"/>
    <lineage>
        <taxon>Bacteria</taxon>
        <taxon>Bacillati</taxon>
        <taxon>Mycoplasmatota</taxon>
        <taxon>Mollicutes</taxon>
        <taxon>Mycoplasmataceae</taxon>
        <taxon>Mycoplasma</taxon>
    </lineage>
</organism>
<gene>
    <name evidence="2" type="ordered locus">MSB_A0903</name>
</gene>
<dbReference type="KEGG" id="mlc:MSB_A0903"/>
<reference evidence="2 3" key="2">
    <citation type="journal article" date="2012" name="J. Bacteriol.">
        <title>Complete Genome Sequences of Mycoplasma leachii Strain PG50T and the Pathogenic Mycoplasma mycoides subsp. mycoides Small Colony Biotype Strain Gladysdale.</title>
        <authorList>
            <person name="Wise K.S."/>
            <person name="Calcutt M.J."/>
            <person name="Foecking M.F."/>
            <person name="Madupu R."/>
            <person name="Deboy R.T."/>
            <person name="Roske K."/>
            <person name="Hvinden M.L."/>
            <person name="Martin T.R."/>
            <person name="Durkin A.S."/>
            <person name="Glass J.I."/>
            <person name="Methe B.A."/>
        </authorList>
    </citation>
    <scope>NUCLEOTIDE SEQUENCE [LARGE SCALE GENOMIC DNA]</scope>
    <source>
        <strain evidence="3">DSM 21131 / NCTC 10133 / N29 / PG50</strain>
    </source>
</reference>
<sequence>MGLLEKTKREELELTNTKDQLKRTQEEKDRKYEEILSELSKVEDELKSNNSEKAKYVKEFEKANKLALEKQKELSDLEGKHIALEKVKEQRTKDNEKINKQVNSLSRMIVSKNEDLNREKSEKEALEKEIANIDKSIEATIQQITKDKQDNEKLNSKLTKDLEDKHQEIEVLKKILKMLKIELSQLLKL</sequence>
<feature type="coiled-coil region" evidence="1">
    <location>
        <begin position="4"/>
        <end position="80"/>
    </location>
</feature>
<name>E4PSU7_MYCLG</name>
<evidence type="ECO:0000256" key="1">
    <source>
        <dbReference type="SAM" id="Coils"/>
    </source>
</evidence>
<dbReference type="EMBL" id="CP002108">
    <property type="protein sequence ID" value="ADR24479.1"/>
    <property type="molecule type" value="Genomic_DNA"/>
</dbReference>
<keyword evidence="3" id="KW-1185">Reference proteome</keyword>
<evidence type="ECO:0000313" key="3">
    <source>
        <dbReference type="Proteomes" id="UP000008712"/>
    </source>
</evidence>
<dbReference type="RefSeq" id="WP_013448128.1">
    <property type="nucleotide sequence ID" value="NC_014751.1"/>
</dbReference>
<dbReference type="Proteomes" id="UP000008712">
    <property type="component" value="Chromosome"/>
</dbReference>
<feature type="coiled-coil region" evidence="1">
    <location>
        <begin position="109"/>
        <end position="189"/>
    </location>
</feature>
<accession>E4PSU7</accession>
<protein>
    <submittedName>
        <fullName evidence="2">Uncharacterized protein</fullName>
    </submittedName>
</protein>